<sequence>MSISHTTVQGAKIFAQCETLSWHTSAISHTSSHFSHRAKQGAKFSHSAKLSAKLNPRREAKETSPRTTCEPLELTNSHLAPFRPWQRLGEVYPHPHPRRCLDRAVRHWRPPSPPAQDSTVSPSEGGTPSQRRYPTRRPPIDPVPPVAKAKRPASRPPAKRTKFSGPREPSPDTSGRAAYRGLSDSHGDSSRDRHQASYDRRTAYRGQPGLQRLILPLRDLV</sequence>
<comment type="caution">
    <text evidence="2">The sequence shown here is derived from an EMBL/GenBank/DDBJ whole genome shotgun (WGS) entry which is preliminary data.</text>
</comment>
<protein>
    <submittedName>
        <fullName evidence="2">Uncharacterized protein</fullName>
    </submittedName>
</protein>
<feature type="compositionally biased region" description="Basic residues" evidence="1">
    <location>
        <begin position="148"/>
        <end position="162"/>
    </location>
</feature>
<feature type="region of interest" description="Disordered" evidence="1">
    <location>
        <begin position="38"/>
        <end position="68"/>
    </location>
</feature>
<feature type="compositionally biased region" description="Basic and acidic residues" evidence="1">
    <location>
        <begin position="183"/>
        <end position="202"/>
    </location>
</feature>
<gene>
    <name evidence="2" type="ORF">CK203_108569</name>
</gene>
<feature type="compositionally biased region" description="Pro residues" evidence="1">
    <location>
        <begin position="136"/>
        <end position="145"/>
    </location>
</feature>
<proteinExistence type="predicted"/>
<dbReference type="Proteomes" id="UP000288805">
    <property type="component" value="Unassembled WGS sequence"/>
</dbReference>
<name>A0A438CF46_VITVI</name>
<evidence type="ECO:0000313" key="3">
    <source>
        <dbReference type="Proteomes" id="UP000288805"/>
    </source>
</evidence>
<accession>A0A438CF46</accession>
<dbReference type="EMBL" id="QGNW01002265">
    <property type="protein sequence ID" value="RVW21832.1"/>
    <property type="molecule type" value="Genomic_DNA"/>
</dbReference>
<feature type="compositionally biased region" description="Polar residues" evidence="1">
    <location>
        <begin position="115"/>
        <end position="132"/>
    </location>
</feature>
<dbReference type="AlphaFoldDB" id="A0A438CF46"/>
<evidence type="ECO:0000313" key="2">
    <source>
        <dbReference type="EMBL" id="RVW21832.1"/>
    </source>
</evidence>
<feature type="region of interest" description="Disordered" evidence="1">
    <location>
        <begin position="106"/>
        <end position="208"/>
    </location>
</feature>
<organism evidence="2 3">
    <name type="scientific">Vitis vinifera</name>
    <name type="common">Grape</name>
    <dbReference type="NCBI Taxonomy" id="29760"/>
    <lineage>
        <taxon>Eukaryota</taxon>
        <taxon>Viridiplantae</taxon>
        <taxon>Streptophyta</taxon>
        <taxon>Embryophyta</taxon>
        <taxon>Tracheophyta</taxon>
        <taxon>Spermatophyta</taxon>
        <taxon>Magnoliopsida</taxon>
        <taxon>eudicotyledons</taxon>
        <taxon>Gunneridae</taxon>
        <taxon>Pentapetalae</taxon>
        <taxon>rosids</taxon>
        <taxon>Vitales</taxon>
        <taxon>Vitaceae</taxon>
        <taxon>Viteae</taxon>
        <taxon>Vitis</taxon>
    </lineage>
</organism>
<evidence type="ECO:0000256" key="1">
    <source>
        <dbReference type="SAM" id="MobiDB-lite"/>
    </source>
</evidence>
<reference evidence="2 3" key="1">
    <citation type="journal article" date="2018" name="PLoS Genet.">
        <title>Population sequencing reveals clonal diversity and ancestral inbreeding in the grapevine cultivar Chardonnay.</title>
        <authorList>
            <person name="Roach M.J."/>
            <person name="Johnson D.L."/>
            <person name="Bohlmann J."/>
            <person name="van Vuuren H.J."/>
            <person name="Jones S.J."/>
            <person name="Pretorius I.S."/>
            <person name="Schmidt S.A."/>
            <person name="Borneman A.R."/>
        </authorList>
    </citation>
    <scope>NUCLEOTIDE SEQUENCE [LARGE SCALE GENOMIC DNA]</scope>
    <source>
        <strain evidence="3">cv. Chardonnay</strain>
        <tissue evidence="2">Leaf</tissue>
    </source>
</reference>